<dbReference type="Proteomes" id="UP000694861">
    <property type="component" value="Linkage group LG6"/>
</dbReference>
<evidence type="ECO:0000313" key="3">
    <source>
        <dbReference type="RefSeq" id="XP_008237332.1"/>
    </source>
</evidence>
<reference evidence="3" key="2">
    <citation type="submission" date="2025-08" db="UniProtKB">
        <authorList>
            <consortium name="RefSeq"/>
        </authorList>
    </citation>
    <scope>IDENTIFICATION</scope>
</reference>
<gene>
    <name evidence="3" type="primary">LOC103336073</name>
</gene>
<evidence type="ECO:0000313" key="2">
    <source>
        <dbReference type="Proteomes" id="UP000694861"/>
    </source>
</evidence>
<protein>
    <submittedName>
        <fullName evidence="3">Uncharacterized protein LOC103336073</fullName>
    </submittedName>
</protein>
<accession>A0ABM0PBV2</accession>
<dbReference type="RefSeq" id="XP_008237332.1">
    <property type="nucleotide sequence ID" value="XM_008239110.1"/>
</dbReference>
<proteinExistence type="predicted"/>
<dbReference type="GeneID" id="103336073"/>
<organism evidence="2 3">
    <name type="scientific">Prunus mume</name>
    <name type="common">Japanese apricot</name>
    <name type="synonym">Armeniaca mume</name>
    <dbReference type="NCBI Taxonomy" id="102107"/>
    <lineage>
        <taxon>Eukaryota</taxon>
        <taxon>Viridiplantae</taxon>
        <taxon>Streptophyta</taxon>
        <taxon>Embryophyta</taxon>
        <taxon>Tracheophyta</taxon>
        <taxon>Spermatophyta</taxon>
        <taxon>Magnoliopsida</taxon>
        <taxon>eudicotyledons</taxon>
        <taxon>Gunneridae</taxon>
        <taxon>Pentapetalae</taxon>
        <taxon>rosids</taxon>
        <taxon>fabids</taxon>
        <taxon>Rosales</taxon>
        <taxon>Rosaceae</taxon>
        <taxon>Amygdaloideae</taxon>
        <taxon>Amygdaleae</taxon>
        <taxon>Prunus</taxon>
    </lineage>
</organism>
<reference evidence="2" key="1">
    <citation type="journal article" date="2012" name="Nat. Commun.">
        <title>The genome of Prunus mume.</title>
        <authorList>
            <person name="Zhang Q."/>
            <person name="Chen W."/>
            <person name="Sun L."/>
            <person name="Zhao F."/>
            <person name="Huang B."/>
            <person name="Yang W."/>
            <person name="Tao Y."/>
            <person name="Wang J."/>
            <person name="Yuan Z."/>
            <person name="Fan G."/>
            <person name="Xing Z."/>
            <person name="Han C."/>
            <person name="Pan H."/>
            <person name="Zhong X."/>
            <person name="Shi W."/>
            <person name="Liang X."/>
            <person name="Du D."/>
            <person name="Sun F."/>
            <person name="Xu Z."/>
            <person name="Hao R."/>
            <person name="Lv T."/>
            <person name="Lv Y."/>
            <person name="Zheng Z."/>
            <person name="Sun M."/>
            <person name="Luo L."/>
            <person name="Cai M."/>
            <person name="Gao Y."/>
            <person name="Wang J."/>
            <person name="Yin Y."/>
            <person name="Xu X."/>
            <person name="Cheng T."/>
            <person name="Wang J."/>
        </authorList>
    </citation>
    <scope>NUCLEOTIDE SEQUENCE [LARGE SCALE GENOMIC DNA]</scope>
</reference>
<sequence length="138" mass="14897">MTSVCEDELAEINTTGHPEDVSMGSHETIPMPDDHAHEHMAELTEEDFPHIPNSQRAIFGPELSSANTTAIKAEFQPIFAIGSDPPLTRPLEAPQSGPTFQADVVESTTITVNHAIITNSAPSLFLPTEVHHLCSSLC</sequence>
<keyword evidence="2" id="KW-1185">Reference proteome</keyword>
<feature type="region of interest" description="Disordered" evidence="1">
    <location>
        <begin position="1"/>
        <end position="25"/>
    </location>
</feature>
<feature type="compositionally biased region" description="Acidic residues" evidence="1">
    <location>
        <begin position="1"/>
        <end position="10"/>
    </location>
</feature>
<name>A0ABM0PBV2_PRUMU</name>
<evidence type="ECO:0000256" key="1">
    <source>
        <dbReference type="SAM" id="MobiDB-lite"/>
    </source>
</evidence>